<dbReference type="OrthoDB" id="9760333at2"/>
<name>A0A317DZJ6_9PROT</name>
<dbReference type="CDD" id="cd01347">
    <property type="entry name" value="ligand_gated_channel"/>
    <property type="match status" value="1"/>
</dbReference>
<evidence type="ECO:0000256" key="15">
    <source>
        <dbReference type="RuleBase" id="RU003357"/>
    </source>
</evidence>
<evidence type="ECO:0000256" key="9">
    <source>
        <dbReference type="ARBA" id="ARBA00023065"/>
    </source>
</evidence>
<evidence type="ECO:0000313" key="19">
    <source>
        <dbReference type="EMBL" id="PWR18483.1"/>
    </source>
</evidence>
<dbReference type="SUPFAM" id="SSF56935">
    <property type="entry name" value="Porins"/>
    <property type="match status" value="1"/>
</dbReference>
<dbReference type="InterPro" id="IPR010105">
    <property type="entry name" value="TonB_sidphr_rcpt"/>
</dbReference>
<evidence type="ECO:0000256" key="5">
    <source>
        <dbReference type="ARBA" id="ARBA00022496"/>
    </source>
</evidence>
<feature type="domain" description="TonB-dependent receptor plug" evidence="18">
    <location>
        <begin position="78"/>
        <end position="173"/>
    </location>
</feature>
<protein>
    <recommendedName>
        <fullName evidence="21">TonB-dependent siderophore receptor</fullName>
    </recommendedName>
</protein>
<evidence type="ECO:0000256" key="14">
    <source>
        <dbReference type="PROSITE-ProRule" id="PRU01360"/>
    </source>
</evidence>
<dbReference type="RefSeq" id="WP_109907731.1">
    <property type="nucleotide sequence ID" value="NZ_QGLE01000014.1"/>
</dbReference>
<evidence type="ECO:0000256" key="8">
    <source>
        <dbReference type="ARBA" id="ARBA00023004"/>
    </source>
</evidence>
<evidence type="ECO:0000256" key="13">
    <source>
        <dbReference type="ARBA" id="ARBA00023237"/>
    </source>
</evidence>
<evidence type="ECO:0000259" key="17">
    <source>
        <dbReference type="Pfam" id="PF00593"/>
    </source>
</evidence>
<evidence type="ECO:0000256" key="2">
    <source>
        <dbReference type="ARBA" id="ARBA00009810"/>
    </source>
</evidence>
<keyword evidence="20" id="KW-1185">Reference proteome</keyword>
<feature type="signal peptide" evidence="16">
    <location>
        <begin position="1"/>
        <end position="17"/>
    </location>
</feature>
<dbReference type="GO" id="GO:0015344">
    <property type="term" value="F:siderophore uptake transmembrane transporter activity"/>
    <property type="evidence" value="ECO:0007669"/>
    <property type="project" value="TreeGrafter"/>
</dbReference>
<comment type="subcellular location">
    <subcellularLocation>
        <location evidence="1 14">Cell outer membrane</location>
        <topology evidence="1 14">Multi-pass membrane protein</topology>
    </subcellularLocation>
</comment>
<dbReference type="Proteomes" id="UP000245461">
    <property type="component" value="Unassembled WGS sequence"/>
</dbReference>
<sequence length="710" mass="76607">MSLLGGRGLFGPMVAFSALTAAGAAFGQTAVEGQGETVALPTVTVDGGAVTPAATDGGQGYRAPVAATATKSAAGTLQTPQSTLVLTRQLMDDQGSRSLTDVLRNAAGVMPGGYYYGWEYVRIRGFDADDSIYIDGLTNGYGVGGALDLFLFDRVEVVRGPASTLYGASSLGGMVNLTSKRPVPDNFATIETTVGSQGDHQASIDAGALLSDDGTLYGRFLFLGGSESSFIEDVDPSERVLIAPSLTWKPNDRTSLTLLGTYSKSWDEGAPTLPAVGTVLPSPYGQIPLDRNLGEPDVPESVVTETKRIGYEFRHEFDDTFAIRQSLRMNWFESEWRNILYPWMYYPNDRTILRFVYARDSEWTIFNTDTAAEARFATGPLRHFVALGIDYTRYEEDAIGSSFSAMSFIDAYDPVYNGTLPAQPLTSPSSSELDALGVYLQDQISWNAVTFTLGGRLDRAKANESGAKSDDDKFSPRIGATWEFTPGFAVYANYAESFRPQPSKPIGSVGGPNAEPETGTNYEVGLKADSADGTLGGTLSLYHLTRQNVASDTGLGFYAVTGEQRSRGVELDLRWSPVAGLDLIGSYSYTDAEVTDDEDATKVGDAVRNVPPHMLSGWAHYRLQDGPLEGLGFGLGVRHYSEQEGTLPNSFKLPAYTLVDAAVSFTEGPLNVRLNVMNLFDEEYYVGSYSDFYVLPGAPTEARLTVGYSF</sequence>
<evidence type="ECO:0000256" key="1">
    <source>
        <dbReference type="ARBA" id="ARBA00004571"/>
    </source>
</evidence>
<dbReference type="Gene3D" id="2.170.130.10">
    <property type="entry name" value="TonB-dependent receptor, plug domain"/>
    <property type="match status" value="1"/>
</dbReference>
<dbReference type="InterPro" id="IPR037066">
    <property type="entry name" value="Plug_dom_sf"/>
</dbReference>
<proteinExistence type="inferred from homology"/>
<feature type="domain" description="TonB-dependent receptor-like beta-barrel" evidence="17">
    <location>
        <begin position="250"/>
        <end position="679"/>
    </location>
</feature>
<dbReference type="PANTHER" id="PTHR32552">
    <property type="entry name" value="FERRICHROME IRON RECEPTOR-RELATED"/>
    <property type="match status" value="1"/>
</dbReference>
<dbReference type="InterPro" id="IPR012910">
    <property type="entry name" value="Plug_dom"/>
</dbReference>
<dbReference type="NCBIfam" id="TIGR01783">
    <property type="entry name" value="TonB-siderophor"/>
    <property type="match status" value="1"/>
</dbReference>
<keyword evidence="5" id="KW-0410">Iron transport</keyword>
<evidence type="ECO:0000256" key="10">
    <source>
        <dbReference type="ARBA" id="ARBA00023077"/>
    </source>
</evidence>
<evidence type="ECO:0000256" key="7">
    <source>
        <dbReference type="ARBA" id="ARBA00022729"/>
    </source>
</evidence>
<dbReference type="AlphaFoldDB" id="A0A317DZJ6"/>
<evidence type="ECO:0000259" key="18">
    <source>
        <dbReference type="Pfam" id="PF07715"/>
    </source>
</evidence>
<keyword evidence="6 14" id="KW-0812">Transmembrane</keyword>
<evidence type="ECO:0000256" key="11">
    <source>
        <dbReference type="ARBA" id="ARBA00023136"/>
    </source>
</evidence>
<evidence type="ECO:0000256" key="4">
    <source>
        <dbReference type="ARBA" id="ARBA00022452"/>
    </source>
</evidence>
<dbReference type="EMBL" id="QGLE01000014">
    <property type="protein sequence ID" value="PWR18483.1"/>
    <property type="molecule type" value="Genomic_DNA"/>
</dbReference>
<comment type="similarity">
    <text evidence="2 14 15">Belongs to the TonB-dependent receptor family.</text>
</comment>
<keyword evidence="3 14" id="KW-0813">Transport</keyword>
<dbReference type="InterPro" id="IPR036942">
    <property type="entry name" value="Beta-barrel_TonB_sf"/>
</dbReference>
<keyword evidence="8" id="KW-0408">Iron</keyword>
<evidence type="ECO:0000313" key="20">
    <source>
        <dbReference type="Proteomes" id="UP000245461"/>
    </source>
</evidence>
<reference evidence="19 20" key="1">
    <citation type="submission" date="2018-05" db="EMBL/GenBank/DDBJ databases">
        <title>Zavarzinia sp. HR-AS.</title>
        <authorList>
            <person name="Lee Y."/>
            <person name="Jeon C.O."/>
        </authorList>
    </citation>
    <scope>NUCLEOTIDE SEQUENCE [LARGE SCALE GENOMIC DNA]</scope>
    <source>
        <strain evidence="19 20">HR-AS</strain>
    </source>
</reference>
<keyword evidence="10 15" id="KW-0798">TonB box</keyword>
<dbReference type="PANTHER" id="PTHR32552:SF68">
    <property type="entry name" value="FERRICHROME OUTER MEMBRANE TRANSPORTER_PHAGE RECEPTOR"/>
    <property type="match status" value="1"/>
</dbReference>
<dbReference type="GO" id="GO:0009279">
    <property type="term" value="C:cell outer membrane"/>
    <property type="evidence" value="ECO:0007669"/>
    <property type="project" value="UniProtKB-SubCell"/>
</dbReference>
<organism evidence="19 20">
    <name type="scientific">Zavarzinia aquatilis</name>
    <dbReference type="NCBI Taxonomy" id="2211142"/>
    <lineage>
        <taxon>Bacteria</taxon>
        <taxon>Pseudomonadati</taxon>
        <taxon>Pseudomonadota</taxon>
        <taxon>Alphaproteobacteria</taxon>
        <taxon>Rhodospirillales</taxon>
        <taxon>Zavarziniaceae</taxon>
        <taxon>Zavarzinia</taxon>
    </lineage>
</organism>
<keyword evidence="4 14" id="KW-1134">Transmembrane beta strand</keyword>
<dbReference type="GO" id="GO:0038023">
    <property type="term" value="F:signaling receptor activity"/>
    <property type="evidence" value="ECO:0007669"/>
    <property type="project" value="InterPro"/>
</dbReference>
<dbReference type="InterPro" id="IPR000531">
    <property type="entry name" value="Beta-barrel_TonB"/>
</dbReference>
<evidence type="ECO:0000256" key="12">
    <source>
        <dbReference type="ARBA" id="ARBA00023170"/>
    </source>
</evidence>
<evidence type="ECO:0000256" key="16">
    <source>
        <dbReference type="SAM" id="SignalP"/>
    </source>
</evidence>
<evidence type="ECO:0000256" key="3">
    <source>
        <dbReference type="ARBA" id="ARBA00022448"/>
    </source>
</evidence>
<feature type="chain" id="PRO_5016278315" description="TonB-dependent siderophore receptor" evidence="16">
    <location>
        <begin position="18"/>
        <end position="710"/>
    </location>
</feature>
<dbReference type="PROSITE" id="PS52016">
    <property type="entry name" value="TONB_DEPENDENT_REC_3"/>
    <property type="match status" value="1"/>
</dbReference>
<dbReference type="Pfam" id="PF07715">
    <property type="entry name" value="Plug"/>
    <property type="match status" value="1"/>
</dbReference>
<dbReference type="GO" id="GO:0015891">
    <property type="term" value="P:siderophore transport"/>
    <property type="evidence" value="ECO:0007669"/>
    <property type="project" value="InterPro"/>
</dbReference>
<keyword evidence="7 16" id="KW-0732">Signal</keyword>
<evidence type="ECO:0008006" key="21">
    <source>
        <dbReference type="Google" id="ProtNLM"/>
    </source>
</evidence>
<keyword evidence="11 14" id="KW-0472">Membrane</keyword>
<gene>
    <name evidence="19" type="ORF">DKG74_18855</name>
</gene>
<dbReference type="Gene3D" id="2.40.170.20">
    <property type="entry name" value="TonB-dependent receptor, beta-barrel domain"/>
    <property type="match status" value="1"/>
</dbReference>
<evidence type="ECO:0000256" key="6">
    <source>
        <dbReference type="ARBA" id="ARBA00022692"/>
    </source>
</evidence>
<keyword evidence="9" id="KW-0406">Ion transport</keyword>
<keyword evidence="12" id="KW-0675">Receptor</keyword>
<keyword evidence="13 14" id="KW-0998">Cell outer membrane</keyword>
<dbReference type="InterPro" id="IPR039426">
    <property type="entry name" value="TonB-dep_rcpt-like"/>
</dbReference>
<dbReference type="Pfam" id="PF00593">
    <property type="entry name" value="TonB_dep_Rec_b-barrel"/>
    <property type="match status" value="1"/>
</dbReference>
<accession>A0A317DZJ6</accession>
<comment type="caution">
    <text evidence="19">The sequence shown here is derived from an EMBL/GenBank/DDBJ whole genome shotgun (WGS) entry which is preliminary data.</text>
</comment>